<dbReference type="STRING" id="1120980.GCA_000745955_02190"/>
<keyword evidence="2" id="KW-0378">Hydrolase</keyword>
<dbReference type="EMBL" id="UFSO01000002">
    <property type="protein sequence ID" value="SSY71176.1"/>
    <property type="molecule type" value="Genomic_DNA"/>
</dbReference>
<gene>
    <name evidence="7" type="primary">penA_1</name>
    <name evidence="7" type="ORF">NCTC10283_01316</name>
</gene>
<dbReference type="Pfam" id="PF03717">
    <property type="entry name" value="PBP_dimer"/>
    <property type="match status" value="1"/>
</dbReference>
<evidence type="ECO:0000313" key="7">
    <source>
        <dbReference type="EMBL" id="SSY71176.1"/>
    </source>
</evidence>
<dbReference type="SUPFAM" id="SSF56601">
    <property type="entry name" value="beta-lactamase/transpeptidase-like"/>
    <property type="match status" value="1"/>
</dbReference>
<dbReference type="GO" id="GO:0005886">
    <property type="term" value="C:plasma membrane"/>
    <property type="evidence" value="ECO:0007669"/>
    <property type="project" value="TreeGrafter"/>
</dbReference>
<dbReference type="GO" id="GO:0008658">
    <property type="term" value="F:penicillin binding"/>
    <property type="evidence" value="ECO:0007669"/>
    <property type="project" value="InterPro"/>
</dbReference>
<keyword evidence="2" id="KW-0121">Carboxypeptidase</keyword>
<dbReference type="InterPro" id="IPR036138">
    <property type="entry name" value="PBP_dimer_sf"/>
</dbReference>
<evidence type="ECO:0000256" key="4">
    <source>
        <dbReference type="SAM" id="Phobius"/>
    </source>
</evidence>
<evidence type="ECO:0000256" key="1">
    <source>
        <dbReference type="ARBA" id="ARBA00004370"/>
    </source>
</evidence>
<sequence length="632" mass="70032">MSESLSPKETPESVDAEVDVLEHSMPLPKKVKKMKKTKAPTKNAYNNTRIRVVLGLIGLLFGSLIAHSVYMRTEHYKDIAVHGRDRIIRSIKEPALRGMITDRDGNVLAISRYLRVPTFNPQAIYAPKRMGDEVNWDVISDEQFKQLSDILGLPEAEVREKLKDVSKKYWNPKVELSLEQADELKKLKIPTLRFEERSQRTYPTGNLFSHIVGFSGKQGKGLEGLERTEDSNLMGEDGIQYVLRDRRGNVVELINSPENKSARPGQTLVLSVNQEIQRLARTELQKTIRRFNARAGGVVVLDAQTGEILALSSLPDYDANFYQDYPTENFRNFAVGVTMEPGSVFKPFVVAKAIDDGKITRYTNFNTLPFNIGVKTIRDVHNYQTLTTEGILQKSSNVGTSKIAAMYPNQDLYDFYSEIGFGRKTDSGITGEQFTPIKPASQWVPLDKAVMSYGYAITANLLQMAQAYTIFTTDGKLLPATIFKRDGTPDGEPVIKPETAKLMREMMISVTRQGGSGVSGAIEGYDVAAKTGTAKKIVGGSYEDRYRASFVGFAPAQNPRLIVAVTIDDPRGKGYYGGLVAGPAFRGVMSGSLKILGVPPTYPSNHEVQPKVLKAKEKSAEEAALETEILPE</sequence>
<dbReference type="PANTHER" id="PTHR30627:SF1">
    <property type="entry name" value="PEPTIDOGLYCAN D,D-TRANSPEPTIDASE FTSI"/>
    <property type="match status" value="1"/>
</dbReference>
<dbReference type="InterPro" id="IPR050515">
    <property type="entry name" value="Beta-lactam/transpept"/>
</dbReference>
<evidence type="ECO:0000256" key="2">
    <source>
        <dbReference type="ARBA" id="ARBA00022645"/>
    </source>
</evidence>
<dbReference type="Gene3D" id="3.30.450.330">
    <property type="match status" value="1"/>
</dbReference>
<keyword evidence="2" id="KW-0645">Protease</keyword>
<comment type="subcellular location">
    <subcellularLocation>
        <location evidence="1">Membrane</location>
    </subcellularLocation>
</comment>
<reference evidence="7 8" key="1">
    <citation type="submission" date="2018-06" db="EMBL/GenBank/DDBJ databases">
        <authorList>
            <consortium name="Pathogen Informatics"/>
            <person name="Doyle S."/>
        </authorList>
    </citation>
    <scope>NUCLEOTIDE SEQUENCE [LARGE SCALE GENOMIC DNA]</scope>
    <source>
        <strain evidence="7 8">NCTC10283</strain>
    </source>
</reference>
<evidence type="ECO:0000313" key="8">
    <source>
        <dbReference type="Proteomes" id="UP000254209"/>
    </source>
</evidence>
<keyword evidence="4" id="KW-0812">Transmembrane</keyword>
<protein>
    <submittedName>
        <fullName evidence="7">Penicillin-binding protein 2</fullName>
    </submittedName>
</protein>
<evidence type="ECO:0000256" key="3">
    <source>
        <dbReference type="ARBA" id="ARBA00023136"/>
    </source>
</evidence>
<evidence type="ECO:0000259" key="6">
    <source>
        <dbReference type="Pfam" id="PF03717"/>
    </source>
</evidence>
<dbReference type="AlphaFoldDB" id="A0A376BND2"/>
<dbReference type="Gene3D" id="3.90.1310.10">
    <property type="entry name" value="Penicillin-binding protein 2a (Domain 2)"/>
    <property type="match status" value="1"/>
</dbReference>
<dbReference type="Proteomes" id="UP000254209">
    <property type="component" value="Unassembled WGS sequence"/>
</dbReference>
<dbReference type="SUPFAM" id="SSF56519">
    <property type="entry name" value="Penicillin binding protein dimerisation domain"/>
    <property type="match status" value="1"/>
</dbReference>
<dbReference type="Pfam" id="PF00905">
    <property type="entry name" value="Transpeptidase"/>
    <property type="match status" value="1"/>
</dbReference>
<dbReference type="Gene3D" id="3.40.710.10">
    <property type="entry name" value="DD-peptidase/beta-lactamase superfamily"/>
    <property type="match status" value="1"/>
</dbReference>
<dbReference type="InterPro" id="IPR001460">
    <property type="entry name" value="PCN-bd_Tpept"/>
</dbReference>
<dbReference type="InterPro" id="IPR012338">
    <property type="entry name" value="Beta-lactam/transpept-like"/>
</dbReference>
<dbReference type="PANTHER" id="PTHR30627">
    <property type="entry name" value="PEPTIDOGLYCAN D,D-TRANSPEPTIDASE"/>
    <property type="match status" value="1"/>
</dbReference>
<dbReference type="InterPro" id="IPR005311">
    <property type="entry name" value="PBP_dimer"/>
</dbReference>
<feature type="domain" description="Penicillin-binding protein transpeptidase" evidence="5">
    <location>
        <begin position="296"/>
        <end position="589"/>
    </location>
</feature>
<name>A0A376BND2_9NEIS</name>
<dbReference type="RefSeq" id="WP_084693588.1">
    <property type="nucleotide sequence ID" value="NZ_CP091519.2"/>
</dbReference>
<dbReference type="GO" id="GO:0004180">
    <property type="term" value="F:carboxypeptidase activity"/>
    <property type="evidence" value="ECO:0007669"/>
    <property type="project" value="UniProtKB-KW"/>
</dbReference>
<dbReference type="GO" id="GO:0071555">
    <property type="term" value="P:cell wall organization"/>
    <property type="evidence" value="ECO:0007669"/>
    <property type="project" value="TreeGrafter"/>
</dbReference>
<proteinExistence type="predicted"/>
<organism evidence="7 8">
    <name type="scientific">Alysiella crassa</name>
    <dbReference type="NCBI Taxonomy" id="153491"/>
    <lineage>
        <taxon>Bacteria</taxon>
        <taxon>Pseudomonadati</taxon>
        <taxon>Pseudomonadota</taxon>
        <taxon>Betaproteobacteria</taxon>
        <taxon>Neisseriales</taxon>
        <taxon>Neisseriaceae</taxon>
        <taxon>Alysiella</taxon>
    </lineage>
</organism>
<keyword evidence="4" id="KW-1133">Transmembrane helix</keyword>
<accession>A0A376BND2</accession>
<keyword evidence="8" id="KW-1185">Reference proteome</keyword>
<evidence type="ECO:0000259" key="5">
    <source>
        <dbReference type="Pfam" id="PF00905"/>
    </source>
</evidence>
<keyword evidence="3 4" id="KW-0472">Membrane</keyword>
<feature type="domain" description="Penicillin-binding protein dimerisation" evidence="6">
    <location>
        <begin position="93"/>
        <end position="252"/>
    </location>
</feature>
<feature type="transmembrane region" description="Helical" evidence="4">
    <location>
        <begin position="52"/>
        <end position="70"/>
    </location>
</feature>